<organism evidence="7 8">
    <name type="scientific">Tegillarca granosa</name>
    <name type="common">Malaysian cockle</name>
    <name type="synonym">Anadara granosa</name>
    <dbReference type="NCBI Taxonomy" id="220873"/>
    <lineage>
        <taxon>Eukaryota</taxon>
        <taxon>Metazoa</taxon>
        <taxon>Spiralia</taxon>
        <taxon>Lophotrochozoa</taxon>
        <taxon>Mollusca</taxon>
        <taxon>Bivalvia</taxon>
        <taxon>Autobranchia</taxon>
        <taxon>Pteriomorphia</taxon>
        <taxon>Arcoida</taxon>
        <taxon>Arcoidea</taxon>
        <taxon>Arcidae</taxon>
        <taxon>Tegillarca</taxon>
    </lineage>
</organism>
<feature type="compositionally biased region" description="Low complexity" evidence="5">
    <location>
        <begin position="686"/>
        <end position="699"/>
    </location>
</feature>
<feature type="compositionally biased region" description="Low complexity" evidence="5">
    <location>
        <begin position="501"/>
        <end position="511"/>
    </location>
</feature>
<gene>
    <name evidence="7" type="ORF">KUTeg_003489</name>
</gene>
<protein>
    <recommendedName>
        <fullName evidence="6">PDZ domain-containing protein</fullName>
    </recommendedName>
</protein>
<dbReference type="InterPro" id="IPR051976">
    <property type="entry name" value="Synaptopodin_domain"/>
</dbReference>
<evidence type="ECO:0000256" key="3">
    <source>
        <dbReference type="ARBA" id="ARBA00022553"/>
    </source>
</evidence>
<feature type="compositionally biased region" description="Low complexity" evidence="5">
    <location>
        <begin position="112"/>
        <end position="123"/>
    </location>
</feature>
<feature type="compositionally biased region" description="Polar residues" evidence="5">
    <location>
        <begin position="608"/>
        <end position="617"/>
    </location>
</feature>
<dbReference type="PROSITE" id="PS50106">
    <property type="entry name" value="PDZ"/>
    <property type="match status" value="1"/>
</dbReference>
<accession>A0ABQ9FMB1</accession>
<evidence type="ECO:0000256" key="1">
    <source>
        <dbReference type="ARBA" id="ARBA00004496"/>
    </source>
</evidence>
<keyword evidence="8" id="KW-1185">Reference proteome</keyword>
<name>A0ABQ9FMB1_TEGGR</name>
<evidence type="ECO:0000259" key="6">
    <source>
        <dbReference type="PROSITE" id="PS50106"/>
    </source>
</evidence>
<evidence type="ECO:0000313" key="7">
    <source>
        <dbReference type="EMBL" id="KAJ8318398.1"/>
    </source>
</evidence>
<feature type="compositionally biased region" description="Polar residues" evidence="5">
    <location>
        <begin position="306"/>
        <end position="316"/>
    </location>
</feature>
<dbReference type="PANTHER" id="PTHR24217:SF0">
    <property type="entry name" value="PDZ DOMAIN-CONTAINING PROTEIN"/>
    <property type="match status" value="1"/>
</dbReference>
<dbReference type="InterPro" id="IPR001478">
    <property type="entry name" value="PDZ"/>
</dbReference>
<proteinExistence type="inferred from homology"/>
<dbReference type="EMBL" id="JARBDR010000214">
    <property type="protein sequence ID" value="KAJ8318398.1"/>
    <property type="molecule type" value="Genomic_DNA"/>
</dbReference>
<evidence type="ECO:0000256" key="5">
    <source>
        <dbReference type="SAM" id="MobiDB-lite"/>
    </source>
</evidence>
<dbReference type="InterPro" id="IPR036034">
    <property type="entry name" value="PDZ_sf"/>
</dbReference>
<feature type="compositionally biased region" description="Polar residues" evidence="5">
    <location>
        <begin position="655"/>
        <end position="664"/>
    </location>
</feature>
<sequence length="706" mass="78103">MGSGDIVTITLSGGGPWGFRLMGGGTFPIQVAKIRKKSKASLAGMQEGDNLISINGVSLVGRSHEDAMNQVDNAGDTLTIEVQRSGEVSQDMSQEMVAAPEQNGTTNEESEPVVTSSSTSYSVDGENIRSDVVNTKHESRSADGVETKTYTERVTKISTDSSKPASVTQQTLQVSYSSNQSDMGKENISPTTGIFAQNKWNTVPRFNVRNNTLKPAVHGNQQVQQQSPSPVPKPSIFKPALATEFPQRGRSLSPSVMQPPASPSIMGPEMRSRSPSTNPPNLSSSNMSLQMRSRSPLAMQPPVSPSIMSPQMRSSPVPTPTKFTPAFVPEQYQPPVPPKPIVQQPFPESELYFEVPKPRMPKPEPPHFENDDFESLSVQSTELDEHHHHTDHHQHLPIFAPPVEFYPEDLDFPDTPLSEGVPDLEMRRVKSLESECSVDSSRAGRTRRSTCHSLVADLQSKKNRGAKLFQKRQARSEKWVIDESNAKKAPMSPPTRLETMLSPSSEPSLSPWDAAMQNPVGSVDAAFSPRHRQEQLKKYQPVIQPVSTPYQQQRPQPPPPQQPVVKHNLRAEEQLNLITGPTYNRSPRGWGAQEDFVDTRSLDRKITRSQQRTSEQVQAAPPPPPPPPPKPSQQQDNYNRKIKAWGCHDDDGVKSSWSSTQNVQYEPYGGGSGEPTGYRMSNTYNYQRSSVQQYQPQQVMLPGSDL</sequence>
<feature type="region of interest" description="Disordered" evidence="5">
    <location>
        <begin position="248"/>
        <end position="319"/>
    </location>
</feature>
<dbReference type="Proteomes" id="UP001217089">
    <property type="component" value="Unassembled WGS sequence"/>
</dbReference>
<feature type="domain" description="PDZ" evidence="6">
    <location>
        <begin position="6"/>
        <end position="86"/>
    </location>
</feature>
<feature type="compositionally biased region" description="Pro residues" evidence="5">
    <location>
        <begin position="620"/>
        <end position="631"/>
    </location>
</feature>
<dbReference type="Gene3D" id="2.30.42.10">
    <property type="match status" value="1"/>
</dbReference>
<evidence type="ECO:0000313" key="8">
    <source>
        <dbReference type="Proteomes" id="UP001217089"/>
    </source>
</evidence>
<comment type="similarity">
    <text evidence="4">Belongs to the synaptopodin family.</text>
</comment>
<keyword evidence="3" id="KW-0597">Phosphoprotein</keyword>
<dbReference type="SUPFAM" id="SSF50156">
    <property type="entry name" value="PDZ domain-like"/>
    <property type="match status" value="1"/>
</dbReference>
<reference evidence="7 8" key="1">
    <citation type="submission" date="2022-12" db="EMBL/GenBank/DDBJ databases">
        <title>Chromosome-level genome of Tegillarca granosa.</title>
        <authorList>
            <person name="Kim J."/>
        </authorList>
    </citation>
    <scope>NUCLEOTIDE SEQUENCE [LARGE SCALE GENOMIC DNA]</scope>
    <source>
        <strain evidence="7">Teg-2019</strain>
        <tissue evidence="7">Adductor muscle</tissue>
    </source>
</reference>
<feature type="region of interest" description="Disordered" evidence="5">
    <location>
        <begin position="482"/>
        <end position="564"/>
    </location>
</feature>
<feature type="compositionally biased region" description="Basic and acidic residues" evidence="5">
    <location>
        <begin position="597"/>
        <end position="606"/>
    </location>
</feature>
<feature type="region of interest" description="Disordered" evidence="5">
    <location>
        <begin position="580"/>
        <end position="706"/>
    </location>
</feature>
<comment type="caution">
    <text evidence="7">The sequence shown here is derived from an EMBL/GenBank/DDBJ whole genome shotgun (WGS) entry which is preliminary data.</text>
</comment>
<feature type="compositionally biased region" description="Low complexity" evidence="5">
    <location>
        <begin position="273"/>
        <end position="295"/>
    </location>
</feature>
<evidence type="ECO:0000256" key="4">
    <source>
        <dbReference type="ARBA" id="ARBA00038161"/>
    </source>
</evidence>
<feature type="region of interest" description="Disordered" evidence="5">
    <location>
        <begin position="218"/>
        <end position="237"/>
    </location>
</feature>
<feature type="region of interest" description="Disordered" evidence="5">
    <location>
        <begin position="87"/>
        <end position="124"/>
    </location>
</feature>
<keyword evidence="2" id="KW-0963">Cytoplasm</keyword>
<dbReference type="CDD" id="cd10820">
    <property type="entry name" value="PDZ_SYNPO2-like"/>
    <property type="match status" value="1"/>
</dbReference>
<evidence type="ECO:0000256" key="2">
    <source>
        <dbReference type="ARBA" id="ARBA00022490"/>
    </source>
</evidence>
<comment type="subcellular location">
    <subcellularLocation>
        <location evidence="1">Cytoplasm</location>
    </subcellularLocation>
</comment>
<dbReference type="PANTHER" id="PTHR24217">
    <property type="entry name" value="PUTATIVE-RELATED"/>
    <property type="match status" value="1"/>
</dbReference>
<dbReference type="Pfam" id="PF00595">
    <property type="entry name" value="PDZ"/>
    <property type="match status" value="1"/>
</dbReference>
<dbReference type="SMART" id="SM00228">
    <property type="entry name" value="PDZ"/>
    <property type="match status" value="1"/>
</dbReference>